<dbReference type="PANTHER" id="PTHR33254">
    <property type="entry name" value="4-HYDROXY-4-METHYL-2-OXOGLUTARATE ALDOLASE 3-RELATED"/>
    <property type="match status" value="1"/>
</dbReference>
<proteinExistence type="inferred from homology"/>
<evidence type="ECO:0000256" key="5">
    <source>
        <dbReference type="ARBA" id="ARBA00023239"/>
    </source>
</evidence>
<dbReference type="InterPro" id="IPR010203">
    <property type="entry name" value="RraA"/>
</dbReference>
<evidence type="ECO:0000256" key="8">
    <source>
        <dbReference type="RuleBase" id="RU004338"/>
    </source>
</evidence>
<keyword evidence="4 8" id="KW-0479">Metal-binding</keyword>
<dbReference type="NCBIfam" id="TIGR01935">
    <property type="entry name" value="NOT-MenG"/>
    <property type="match status" value="1"/>
</dbReference>
<comment type="subunit">
    <text evidence="3 8">Homotrimer.</text>
</comment>
<dbReference type="EC" id="4.1.1.112" evidence="8"/>
<name>A0ABM7XHC2_THEBO</name>
<comment type="similarity">
    <text evidence="2 8">Belongs to the class II aldolase/RraA-like family.</text>
</comment>
<evidence type="ECO:0000256" key="1">
    <source>
        <dbReference type="ARBA" id="ARBA00001342"/>
    </source>
</evidence>
<dbReference type="CDD" id="cd16841">
    <property type="entry name" value="RraA_family"/>
    <property type="match status" value="1"/>
</dbReference>
<evidence type="ECO:0000313" key="9">
    <source>
        <dbReference type="EMBL" id="BDG15693.1"/>
    </source>
</evidence>
<dbReference type="PANTHER" id="PTHR33254:SF4">
    <property type="entry name" value="4-HYDROXY-4-METHYL-2-OXOGLUTARATE ALDOLASE 3-RELATED"/>
    <property type="match status" value="1"/>
</dbReference>
<reference evidence="9 10" key="1">
    <citation type="journal article" date="2022" name="Microbiol. Resour. Announc.">
        <title>Complete Genome Sequences of Thermus Strains Isolated from Senami Hot Spring in Japan.</title>
        <authorList>
            <person name="Miyazaki K."/>
        </authorList>
    </citation>
    <scope>NUCLEOTIDE SEQUENCE [LARGE SCALE GENOMIC DNA]</scope>
    <source>
        <strain evidence="9 10">SNM4-1</strain>
    </source>
</reference>
<dbReference type="EMBL" id="AP025593">
    <property type="protein sequence ID" value="BDG15693.1"/>
    <property type="molecule type" value="Genomic_DNA"/>
</dbReference>
<evidence type="ECO:0000256" key="6">
    <source>
        <dbReference type="ARBA" id="ARBA00025046"/>
    </source>
</evidence>
<comment type="catalytic activity">
    <reaction evidence="1 8">
        <text>4-hydroxy-4-methyl-2-oxoglutarate = 2 pyruvate</text>
        <dbReference type="Rhea" id="RHEA:22748"/>
        <dbReference type="ChEBI" id="CHEBI:15361"/>
        <dbReference type="ChEBI" id="CHEBI:58276"/>
        <dbReference type="EC" id="4.1.3.17"/>
    </reaction>
</comment>
<dbReference type="SUPFAM" id="SSF89562">
    <property type="entry name" value="RraA-like"/>
    <property type="match status" value="1"/>
</dbReference>
<dbReference type="InterPro" id="IPR005493">
    <property type="entry name" value="RraA/RraA-like"/>
</dbReference>
<evidence type="ECO:0000256" key="4">
    <source>
        <dbReference type="ARBA" id="ARBA00022723"/>
    </source>
</evidence>
<evidence type="ECO:0000313" key="10">
    <source>
        <dbReference type="Proteomes" id="UP000831120"/>
    </source>
</evidence>
<dbReference type="Proteomes" id="UP000831120">
    <property type="component" value="Chromosome"/>
</dbReference>
<dbReference type="EC" id="4.1.3.17" evidence="8"/>
<dbReference type="Gene3D" id="3.50.30.40">
    <property type="entry name" value="Ribonuclease E inhibitor RraA/RraA-like"/>
    <property type="match status" value="1"/>
</dbReference>
<evidence type="ECO:0000256" key="2">
    <source>
        <dbReference type="ARBA" id="ARBA00008621"/>
    </source>
</evidence>
<dbReference type="Pfam" id="PF03737">
    <property type="entry name" value="RraA-like"/>
    <property type="match status" value="1"/>
</dbReference>
<protein>
    <recommendedName>
        <fullName evidence="8">4-hydroxy-4-methyl-2-oxoglutarate aldolase</fullName>
        <shortName evidence="8">HMG aldolase</shortName>
        <ecNumber evidence="8">4.1.1.112</ecNumber>
        <ecNumber evidence="8">4.1.3.17</ecNumber>
    </recommendedName>
    <alternativeName>
        <fullName evidence="8">Oxaloacetate decarboxylase</fullName>
    </alternativeName>
</protein>
<keyword evidence="5 8" id="KW-0456">Lyase</keyword>
<comment type="cofactor">
    <cofactor evidence="8">
        <name>a divalent metal cation</name>
        <dbReference type="ChEBI" id="CHEBI:60240"/>
    </cofactor>
</comment>
<evidence type="ECO:0000256" key="7">
    <source>
        <dbReference type="ARBA" id="ARBA00047973"/>
    </source>
</evidence>
<sequence>MHRLHARYYIPMELSTTDLSDLHPEAVAVPMVFQAFGGKRRFSGRVRTLRVLEDNALVRQVLEEGGEGQVLFVDGQGSLRTALLGGNLARLAWERGWQGVVVHGAVRDAAELKEVPIGILALAATPRKSAKEGKGEVDVPLSLPWGEVVPGSFLVADEDGLLLLPSPPSAGQSGG</sequence>
<dbReference type="NCBIfam" id="NF006875">
    <property type="entry name" value="PRK09372.1"/>
    <property type="match status" value="1"/>
</dbReference>
<dbReference type="InterPro" id="IPR036704">
    <property type="entry name" value="RraA/RraA-like_sf"/>
</dbReference>
<comment type="function">
    <text evidence="6 8">Catalyzes the aldol cleavage of 4-hydroxy-4-methyl-2-oxoglutarate (HMG) into 2 molecules of pyruvate. Also contains a secondary oxaloacetate (OAA) decarboxylase activity due to the common pyruvate enolate transition state formed following C-C bond cleavage in the retro-aldol and decarboxylation reactions.</text>
</comment>
<gene>
    <name evidence="9" type="ORF">TbrSNM41_04270</name>
</gene>
<accession>A0ABM7XHC2</accession>
<organism evidence="9 10">
    <name type="scientific">Thermus brockianus</name>
    <dbReference type="NCBI Taxonomy" id="56956"/>
    <lineage>
        <taxon>Bacteria</taxon>
        <taxon>Thermotogati</taxon>
        <taxon>Deinococcota</taxon>
        <taxon>Deinococci</taxon>
        <taxon>Thermales</taxon>
        <taxon>Thermaceae</taxon>
        <taxon>Thermus</taxon>
    </lineage>
</organism>
<comment type="catalytic activity">
    <reaction evidence="7 8">
        <text>oxaloacetate + H(+) = pyruvate + CO2</text>
        <dbReference type="Rhea" id="RHEA:15641"/>
        <dbReference type="ChEBI" id="CHEBI:15361"/>
        <dbReference type="ChEBI" id="CHEBI:15378"/>
        <dbReference type="ChEBI" id="CHEBI:16452"/>
        <dbReference type="ChEBI" id="CHEBI:16526"/>
        <dbReference type="EC" id="4.1.1.112"/>
    </reaction>
</comment>
<evidence type="ECO:0000256" key="3">
    <source>
        <dbReference type="ARBA" id="ARBA00011233"/>
    </source>
</evidence>
<keyword evidence="10" id="KW-1185">Reference proteome</keyword>